<evidence type="ECO:0000256" key="5">
    <source>
        <dbReference type="ARBA" id="ARBA00022989"/>
    </source>
</evidence>
<dbReference type="GO" id="GO:0015386">
    <property type="term" value="F:potassium:proton antiporter activity"/>
    <property type="evidence" value="ECO:0007669"/>
    <property type="project" value="TreeGrafter"/>
</dbReference>
<evidence type="ECO:0000256" key="1">
    <source>
        <dbReference type="ARBA" id="ARBA00004651"/>
    </source>
</evidence>
<evidence type="ECO:0000256" key="6">
    <source>
        <dbReference type="ARBA" id="ARBA00023053"/>
    </source>
</evidence>
<evidence type="ECO:0000256" key="9">
    <source>
        <dbReference type="ARBA" id="ARBA00023201"/>
    </source>
</evidence>
<feature type="compositionally biased region" description="Basic and acidic residues" evidence="10">
    <location>
        <begin position="858"/>
        <end position="874"/>
    </location>
</feature>
<evidence type="ECO:0000313" key="14">
    <source>
        <dbReference type="Proteomes" id="UP000054560"/>
    </source>
</evidence>
<feature type="transmembrane region" description="Helical" evidence="11">
    <location>
        <begin position="235"/>
        <end position="260"/>
    </location>
</feature>
<sequence>MANETYCAAESANGTETHEEEHYTAHYAVLAVTFVVFWGILVRNIWNIPAIKKYVPLPYTVVMLIVGLIWGLIYEATGEETGDLGDLSIAFSYLVKIHPDIILYVFIPALVFESSYAINHHTFRVVFANAFLVASVGVVIVIGLTSTFCFYAFTKYEWDWLTALLLSSILAATDPVAVVALLRELGVSERLSTLIEGESLLNDGSAFVCFLLFLDQLTACPGEERNAGEFATFTLQLAVGGPLMGIAFAIMTIILLDLTFFDDIIEVSITIIAPYLCFWTCEYVEVSSVLGVVFLGLFVGRFGKAMLSSLESEEYIHRVWELISWWANTLLFVITGMVLSDRVFFNSGGVLDATDVGYLFALYAVLHVVRFISIAVLMPVLRLSGYGLNWGEVTVMTYGGLRGAIGLALALIVEDTAQVNEADRTRIMFLVGGIVGLTLLVNGSTTQFLLKVFHMGEITPERYQILDNIIDHTQEVVYESINNLQADPFFQGSDWVKVNDNLDLDNFFIERDVQADSYEEVAIDATVPMASTADGEADIEAAQHLPPASESDAGVTPMASEKQRKELRMLFLSSLKAIFTRYFYEERILNTYAYNSLMDALNREGDLDTDSLADLWEKTKGNVRQPDFLRKLRNVPGLGWAAQRATYYYISTYLQRCIAFIQAMREVRIVLEHAEGHVADPLRDEIEEITRDAHTDLVAITGWAPEAITSLQTQHSTFHILKMLLHEITEGLEEGILESSEFEAYRQLIYKRIKDLKRQRIYAPDASTDKEILEAFGGLQCFAEAYYKLNLNHHKVFIDVGESLSLKSKDKSIFIILRGVCRWTQLEYEGAPELGEITEKDEKKAAQGFEKILPSIMKNKDTDGEVIKEEEADKSSVSSPNISPPSAEHSPDMQASRNEQSVGNLEH</sequence>
<proteinExistence type="predicted"/>
<dbReference type="PANTHER" id="PTHR10110">
    <property type="entry name" value="SODIUM/HYDROGEN EXCHANGER"/>
    <property type="match status" value="1"/>
</dbReference>
<organism evidence="13 14">
    <name type="scientific">Sphaeroforma arctica JP610</name>
    <dbReference type="NCBI Taxonomy" id="667725"/>
    <lineage>
        <taxon>Eukaryota</taxon>
        <taxon>Ichthyosporea</taxon>
        <taxon>Ichthyophonida</taxon>
        <taxon>Sphaeroforma</taxon>
    </lineage>
</organism>
<feature type="transmembrane region" description="Helical" evidence="11">
    <location>
        <begin position="360"/>
        <end position="381"/>
    </location>
</feature>
<feature type="transmembrane region" description="Helical" evidence="11">
    <location>
        <begin position="130"/>
        <end position="154"/>
    </location>
</feature>
<feature type="region of interest" description="Disordered" evidence="10">
    <location>
        <begin position="854"/>
        <end position="907"/>
    </location>
</feature>
<feature type="transmembrane region" description="Helical" evidence="11">
    <location>
        <begin position="319"/>
        <end position="340"/>
    </location>
</feature>
<dbReference type="PANTHER" id="PTHR10110:SF86">
    <property type="entry name" value="SODIUM_HYDROGEN EXCHANGER 7"/>
    <property type="match status" value="1"/>
</dbReference>
<reference evidence="13 14" key="1">
    <citation type="submission" date="2011-02" db="EMBL/GenBank/DDBJ databases">
        <title>The Genome Sequence of Sphaeroforma arctica JP610.</title>
        <authorList>
            <consortium name="The Broad Institute Genome Sequencing Platform"/>
            <person name="Russ C."/>
            <person name="Cuomo C."/>
            <person name="Young S.K."/>
            <person name="Zeng Q."/>
            <person name="Gargeya S."/>
            <person name="Alvarado L."/>
            <person name="Berlin A."/>
            <person name="Chapman S.B."/>
            <person name="Chen Z."/>
            <person name="Freedman E."/>
            <person name="Gellesch M."/>
            <person name="Goldberg J."/>
            <person name="Griggs A."/>
            <person name="Gujja S."/>
            <person name="Heilman E."/>
            <person name="Heiman D."/>
            <person name="Howarth C."/>
            <person name="Mehta T."/>
            <person name="Neiman D."/>
            <person name="Pearson M."/>
            <person name="Roberts A."/>
            <person name="Saif S."/>
            <person name="Shea T."/>
            <person name="Shenoy N."/>
            <person name="Sisk P."/>
            <person name="Stolte C."/>
            <person name="Sykes S."/>
            <person name="White J."/>
            <person name="Yandava C."/>
            <person name="Burger G."/>
            <person name="Gray M.W."/>
            <person name="Holland P.W.H."/>
            <person name="King N."/>
            <person name="Lang F.B.F."/>
            <person name="Roger A.J."/>
            <person name="Ruiz-Trillo I."/>
            <person name="Haas B."/>
            <person name="Nusbaum C."/>
            <person name="Birren B."/>
        </authorList>
    </citation>
    <scope>NUCLEOTIDE SEQUENCE [LARGE SCALE GENOMIC DNA]</scope>
    <source>
        <strain evidence="13 14">JP610</strain>
    </source>
</reference>
<accession>A0A0L0G7M5</accession>
<feature type="compositionally biased region" description="Low complexity" evidence="10">
    <location>
        <begin position="875"/>
        <end position="886"/>
    </location>
</feature>
<evidence type="ECO:0000256" key="11">
    <source>
        <dbReference type="SAM" id="Phobius"/>
    </source>
</evidence>
<keyword evidence="3" id="KW-1003">Cell membrane</keyword>
<dbReference type="STRING" id="667725.A0A0L0G7M5"/>
<dbReference type="InterPro" id="IPR018422">
    <property type="entry name" value="Cation/H_exchanger_CPA1"/>
</dbReference>
<dbReference type="EMBL" id="KQ241724">
    <property type="protein sequence ID" value="KNC85037.1"/>
    <property type="molecule type" value="Genomic_DNA"/>
</dbReference>
<name>A0A0L0G7M5_9EUKA</name>
<evidence type="ECO:0000256" key="8">
    <source>
        <dbReference type="ARBA" id="ARBA00023136"/>
    </source>
</evidence>
<evidence type="ECO:0000256" key="7">
    <source>
        <dbReference type="ARBA" id="ARBA00023065"/>
    </source>
</evidence>
<dbReference type="GO" id="GO:0098719">
    <property type="term" value="P:sodium ion import across plasma membrane"/>
    <property type="evidence" value="ECO:0007669"/>
    <property type="project" value="TreeGrafter"/>
</dbReference>
<dbReference type="Proteomes" id="UP000054560">
    <property type="component" value="Unassembled WGS sequence"/>
</dbReference>
<comment type="subcellular location">
    <subcellularLocation>
        <location evidence="1">Cell membrane</location>
        <topology evidence="1">Multi-pass membrane protein</topology>
    </subcellularLocation>
</comment>
<dbReference type="Pfam" id="PF00999">
    <property type="entry name" value="Na_H_Exchanger"/>
    <property type="match status" value="1"/>
</dbReference>
<dbReference type="GO" id="GO:0051453">
    <property type="term" value="P:regulation of intracellular pH"/>
    <property type="evidence" value="ECO:0007669"/>
    <property type="project" value="TreeGrafter"/>
</dbReference>
<keyword evidence="7" id="KW-0406">Ion transport</keyword>
<feature type="domain" description="Cation/H+ exchanger transmembrane" evidence="12">
    <location>
        <begin position="52"/>
        <end position="451"/>
    </location>
</feature>
<dbReference type="GO" id="GO:0015385">
    <property type="term" value="F:sodium:proton antiporter activity"/>
    <property type="evidence" value="ECO:0007669"/>
    <property type="project" value="InterPro"/>
</dbReference>
<dbReference type="InterPro" id="IPR006153">
    <property type="entry name" value="Cation/H_exchanger_TM"/>
</dbReference>
<dbReference type="Gene3D" id="6.10.140.1330">
    <property type="match status" value="1"/>
</dbReference>
<evidence type="ECO:0000256" key="2">
    <source>
        <dbReference type="ARBA" id="ARBA00022448"/>
    </source>
</evidence>
<keyword evidence="8 11" id="KW-0472">Membrane</keyword>
<evidence type="ECO:0000313" key="13">
    <source>
        <dbReference type="EMBL" id="KNC85037.1"/>
    </source>
</evidence>
<keyword evidence="4 11" id="KW-0812">Transmembrane</keyword>
<evidence type="ECO:0000259" key="12">
    <source>
        <dbReference type="Pfam" id="PF00999"/>
    </source>
</evidence>
<evidence type="ECO:0000256" key="4">
    <source>
        <dbReference type="ARBA" id="ARBA00022692"/>
    </source>
</evidence>
<feature type="transmembrane region" description="Helical" evidence="11">
    <location>
        <begin position="54"/>
        <end position="74"/>
    </location>
</feature>
<keyword evidence="6" id="KW-0915">Sodium</keyword>
<dbReference type="RefSeq" id="XP_014158939.1">
    <property type="nucleotide sequence ID" value="XM_014303464.1"/>
</dbReference>
<evidence type="ECO:0000256" key="10">
    <source>
        <dbReference type="SAM" id="MobiDB-lite"/>
    </source>
</evidence>
<feature type="transmembrane region" description="Helical" evidence="11">
    <location>
        <begin position="393"/>
        <end position="413"/>
    </location>
</feature>
<keyword evidence="9" id="KW-0739">Sodium transport</keyword>
<feature type="transmembrane region" description="Helical" evidence="11">
    <location>
        <begin position="272"/>
        <end position="298"/>
    </location>
</feature>
<keyword evidence="14" id="KW-1185">Reference proteome</keyword>
<keyword evidence="2" id="KW-0813">Transport</keyword>
<dbReference type="GeneID" id="25903266"/>
<gene>
    <name evidence="13" type="ORF">SARC_02762</name>
</gene>
<dbReference type="eggNOG" id="KOG1965">
    <property type="taxonomic scope" value="Eukaryota"/>
</dbReference>
<keyword evidence="5 11" id="KW-1133">Transmembrane helix</keyword>
<feature type="transmembrane region" description="Helical" evidence="11">
    <location>
        <begin position="425"/>
        <end position="445"/>
    </location>
</feature>
<feature type="transmembrane region" description="Helical" evidence="11">
    <location>
        <begin position="24"/>
        <end position="42"/>
    </location>
</feature>
<dbReference type="GO" id="GO:0005886">
    <property type="term" value="C:plasma membrane"/>
    <property type="evidence" value="ECO:0007669"/>
    <property type="project" value="UniProtKB-SubCell"/>
</dbReference>
<feature type="transmembrane region" description="Helical" evidence="11">
    <location>
        <begin position="160"/>
        <end position="182"/>
    </location>
</feature>
<protein>
    <recommendedName>
        <fullName evidence="12">Cation/H+ exchanger transmembrane domain-containing protein</fullName>
    </recommendedName>
</protein>
<dbReference type="AlphaFoldDB" id="A0A0L0G7M5"/>
<evidence type="ECO:0000256" key="3">
    <source>
        <dbReference type="ARBA" id="ARBA00022475"/>
    </source>
</evidence>
<dbReference type="OrthoDB" id="441412at2759"/>
<feature type="compositionally biased region" description="Polar residues" evidence="10">
    <location>
        <begin position="893"/>
        <end position="907"/>
    </location>
</feature>